<proteinExistence type="predicted"/>
<sequence>MGPDGVSGRILRECCQQLSPIIKDIFNLSLKLHTIPAAWKKSEIVSVPKKKSATNLNDFRPVALTSVIFLERNVLRNLLKESENKLDPMQFAYRQSQSVDDALLVFINNIAKHQDLT</sequence>
<comment type="caution">
    <text evidence="1">The sequence shown here is derived from an EMBL/GenBank/DDBJ whole genome shotgun (WGS) entry which is preliminary data.</text>
</comment>
<reference evidence="1 2" key="1">
    <citation type="journal article" date="2021" name="Elife">
        <title>Chloroplast acquisition without the gene transfer in kleptoplastic sea slugs, Plakobranchus ocellatus.</title>
        <authorList>
            <person name="Maeda T."/>
            <person name="Takahashi S."/>
            <person name="Yoshida T."/>
            <person name="Shimamura S."/>
            <person name="Takaki Y."/>
            <person name="Nagai Y."/>
            <person name="Toyoda A."/>
            <person name="Suzuki Y."/>
            <person name="Arimoto A."/>
            <person name="Ishii H."/>
            <person name="Satoh N."/>
            <person name="Nishiyama T."/>
            <person name="Hasebe M."/>
            <person name="Maruyama T."/>
            <person name="Minagawa J."/>
            <person name="Obokata J."/>
            <person name="Shigenobu S."/>
        </authorList>
    </citation>
    <scope>NUCLEOTIDE SEQUENCE [LARGE SCALE GENOMIC DNA]</scope>
</reference>
<evidence type="ECO:0000313" key="2">
    <source>
        <dbReference type="Proteomes" id="UP000762676"/>
    </source>
</evidence>
<organism evidence="1 2">
    <name type="scientific">Elysia marginata</name>
    <dbReference type="NCBI Taxonomy" id="1093978"/>
    <lineage>
        <taxon>Eukaryota</taxon>
        <taxon>Metazoa</taxon>
        <taxon>Spiralia</taxon>
        <taxon>Lophotrochozoa</taxon>
        <taxon>Mollusca</taxon>
        <taxon>Gastropoda</taxon>
        <taxon>Heterobranchia</taxon>
        <taxon>Euthyneura</taxon>
        <taxon>Panpulmonata</taxon>
        <taxon>Sacoglossa</taxon>
        <taxon>Placobranchoidea</taxon>
        <taxon>Plakobranchidae</taxon>
        <taxon>Elysia</taxon>
    </lineage>
</organism>
<dbReference type="PANTHER" id="PTHR47510">
    <property type="entry name" value="REVERSE TRANSCRIPTASE DOMAIN-CONTAINING PROTEIN"/>
    <property type="match status" value="1"/>
</dbReference>
<name>A0AAV4JTQ6_9GAST</name>
<accession>A0AAV4JTQ6</accession>
<keyword evidence="2" id="KW-1185">Reference proteome</keyword>
<dbReference type="PANTHER" id="PTHR47510:SF3">
    <property type="entry name" value="ENDO_EXONUCLEASE_PHOSPHATASE DOMAIN-CONTAINING PROTEIN"/>
    <property type="match status" value="1"/>
</dbReference>
<dbReference type="AlphaFoldDB" id="A0AAV4JTQ6"/>
<dbReference type="EMBL" id="BMAT01003377">
    <property type="protein sequence ID" value="GFS24312.1"/>
    <property type="molecule type" value="Genomic_DNA"/>
</dbReference>
<evidence type="ECO:0000313" key="1">
    <source>
        <dbReference type="EMBL" id="GFS24312.1"/>
    </source>
</evidence>
<protein>
    <submittedName>
        <fullName evidence="1">Non-LTR (Long terminal repeat) retrotransposon and domain-containing protein</fullName>
    </submittedName>
</protein>
<gene>
    <name evidence="1" type="ORF">ElyMa_001660600</name>
</gene>
<dbReference type="Proteomes" id="UP000762676">
    <property type="component" value="Unassembled WGS sequence"/>
</dbReference>